<reference evidence="3 6" key="3">
    <citation type="submission" date="2021-01" db="EMBL/GenBank/DDBJ databases">
        <title>FDA dAtabase for Regulatory Grade micrObial Sequences (FDA-ARGOS): Supporting development and validation of Infectious Disease Dx tests.</title>
        <authorList>
            <person name="Blissenbach B."/>
            <person name="Krut O."/>
            <person name="Tallon L."/>
            <person name="Sadzewicz L."/>
            <person name="Zhao X."/>
            <person name="Boylan J."/>
            <person name="Ott S."/>
            <person name="Bowen H."/>
            <person name="Vavikolanu K."/>
            <person name="Mehta A."/>
            <person name="Aluvathingal J."/>
            <person name="Nadendla S."/>
            <person name="Yan Y."/>
            <person name="Sichtig H."/>
        </authorList>
    </citation>
    <scope>NUCLEOTIDE SEQUENCE [LARGE SCALE GENOMIC DNA]</scope>
    <source>
        <strain evidence="3 6">FDAARGOS_1082</strain>
    </source>
</reference>
<dbReference type="EMBL" id="CP068146">
    <property type="protein sequence ID" value="QQU46004.1"/>
    <property type="molecule type" value="Genomic_DNA"/>
</dbReference>
<dbReference type="GeneID" id="31410058"/>
<organism evidence="1 5">
    <name type="scientific">Yersinia enterocolitica</name>
    <dbReference type="NCBI Taxonomy" id="630"/>
    <lineage>
        <taxon>Bacteria</taxon>
        <taxon>Pseudomonadati</taxon>
        <taxon>Pseudomonadota</taxon>
        <taxon>Gammaproteobacteria</taxon>
        <taxon>Enterobacterales</taxon>
        <taxon>Yersiniaceae</taxon>
        <taxon>Yersinia</taxon>
    </lineage>
</organism>
<evidence type="ECO:0000313" key="2">
    <source>
        <dbReference type="EMBL" id="CND21587.1"/>
    </source>
</evidence>
<name>A0A0E1NB38_YEREN</name>
<accession>A0A0E1NB38</accession>
<dbReference type="KEGG" id="yet:CH48_2723"/>
<evidence type="ECO:0000313" key="6">
    <source>
        <dbReference type="Proteomes" id="UP000595309"/>
    </source>
</evidence>
<dbReference type="EMBL" id="CGBR01000001">
    <property type="protein sequence ID" value="CFQ51642.1"/>
    <property type="molecule type" value="Genomic_DNA"/>
</dbReference>
<dbReference type="AlphaFoldDB" id="A0A0E1NB38"/>
<evidence type="ECO:0000313" key="5">
    <source>
        <dbReference type="Proteomes" id="UP000048841"/>
    </source>
</evidence>
<sequence length="117" mass="13318">MNNEIAGNFSSGCYPISLLTDAIRNNIREIEGSLVSGLMYYSENAQYTEGSLEILDISALKGNRYSMSYCYRWYIFNPCLDINTEDLLTNTVTFIVHPQKIIFDIINNDRPSTADEL</sequence>
<evidence type="ECO:0000313" key="3">
    <source>
        <dbReference type="EMBL" id="QQU46004.1"/>
    </source>
</evidence>
<dbReference type="RefSeq" id="WP_005163460.1">
    <property type="nucleotide sequence ID" value="NZ_CGBC01000031.1"/>
</dbReference>
<protein>
    <submittedName>
        <fullName evidence="1">Uncharacterized protein</fullName>
    </submittedName>
</protein>
<dbReference type="PATRIC" id="fig|630.129.peg.1068"/>
<gene>
    <name evidence="1" type="ORF">ERS137941_00298</name>
    <name evidence="2" type="ORF">ERS137959_00610</name>
    <name evidence="3" type="ORF">I6I39_13580</name>
</gene>
<reference evidence="2 4" key="2">
    <citation type="submission" date="2015-03" db="EMBL/GenBank/DDBJ databases">
        <authorList>
            <consortium name="Pathogen Informatics"/>
            <person name="Murphy D."/>
        </authorList>
    </citation>
    <scope>NUCLEOTIDE SEQUENCE [LARGE SCALE GENOMIC DNA]</scope>
    <source>
        <strain evidence="2 4">IP05342</strain>
    </source>
</reference>
<proteinExistence type="predicted"/>
<dbReference type="Proteomes" id="UP000041601">
    <property type="component" value="Unassembled WGS sequence"/>
</dbReference>
<reference evidence="1 5" key="1">
    <citation type="submission" date="2015-03" db="EMBL/GenBank/DDBJ databases">
        <authorList>
            <person name="Murphy D."/>
        </authorList>
    </citation>
    <scope>NUCLEOTIDE SEQUENCE [LARGE SCALE GENOMIC DNA]</scope>
    <source>
        <strain evidence="1 5">IP26249</strain>
    </source>
</reference>
<keyword evidence="4" id="KW-1185">Reference proteome</keyword>
<dbReference type="Proteomes" id="UP000048841">
    <property type="component" value="Unassembled WGS sequence"/>
</dbReference>
<evidence type="ECO:0000313" key="4">
    <source>
        <dbReference type="Proteomes" id="UP000041601"/>
    </source>
</evidence>
<dbReference type="Proteomes" id="UP000595309">
    <property type="component" value="Chromosome"/>
</dbReference>
<evidence type="ECO:0000313" key="1">
    <source>
        <dbReference type="EMBL" id="CFQ51642.1"/>
    </source>
</evidence>
<dbReference type="EMBL" id="CPXJ01000006">
    <property type="protein sequence ID" value="CND21587.1"/>
    <property type="molecule type" value="Genomic_DNA"/>
</dbReference>